<keyword evidence="5" id="KW-0812">Transmembrane</keyword>
<keyword evidence="5" id="KW-0472">Membrane</keyword>
<feature type="domain" description="PABS" evidence="7">
    <location>
        <begin position="217"/>
        <end position="452"/>
    </location>
</feature>
<protein>
    <recommendedName>
        <fullName evidence="5">Polyamine aminopropyltransferase</fullName>
    </recommendedName>
    <alternativeName>
        <fullName evidence="5">Putrescine aminopropyltransferase</fullName>
        <shortName evidence="5">PAPT</shortName>
    </alternativeName>
    <alternativeName>
        <fullName evidence="5">Spermidine synthase</fullName>
        <shortName evidence="5">SPDS</shortName>
        <shortName evidence="5">SPDSY</shortName>
        <ecNumber evidence="5">2.5.1.16</ecNumber>
    </alternativeName>
</protein>
<comment type="similarity">
    <text evidence="1 5">Belongs to the spermidine/spermine synthase family.</text>
</comment>
<accession>A0A2P8CZR8</accession>
<evidence type="ECO:0000256" key="1">
    <source>
        <dbReference type="ARBA" id="ARBA00007867"/>
    </source>
</evidence>
<feature type="transmembrane region" description="Helical" evidence="5">
    <location>
        <begin position="171"/>
        <end position="190"/>
    </location>
</feature>
<keyword evidence="9" id="KW-1185">Reference proteome</keyword>
<sequence>MDKQPVPKKELTAQWILLVAVFIIATCGLIYELVAGTLASYLLGDSVTQFSIIIGVYLFAMGIGSYLSRFFNTDLLGWFIKIELLVGMVGGFSAAILFLVFPLAISFQPILYALVGVTGILVGIEIPLLLRILKDKVAFKDLVSKVFTFDYIGALLASLIFPLLLVPYMGLIRTSLFFGILNICVGLYLTRYFYGEIRNVRQIRFSGILLLLAQVLAFILSEKIMSYSETLAFNDKVVYSTSTPYQRIVITKSKRDLRLYLNNNLQFSSVDEYRYHEALVHPAMTAAGNPRHVLVLGGGDGLAVREILKYPSVESVQLVDLDPAMTRLFSSQQILQQINKYSLKNSKVTVSNADAFTWLKKHRQQRFDCVIVDFPDPSGFAIGKLYTTAFYRLLQTVLQPGAAVVIQCTSPYVAPRSFWSINTTLMACGFHTVPYHNYVPSFGEWGYIMALDQDHYQVPDTFAITARYISKPVMEQMLQFPEDMKAHTPLEVNKLNNQALVHYFEEEWGKYLEQ</sequence>
<evidence type="ECO:0000313" key="9">
    <source>
        <dbReference type="Proteomes" id="UP000240572"/>
    </source>
</evidence>
<keyword evidence="3 5" id="KW-0745">Spermidine biosynthesis</keyword>
<keyword evidence="5" id="KW-1003">Cell membrane</keyword>
<evidence type="ECO:0000256" key="5">
    <source>
        <dbReference type="HAMAP-Rule" id="MF_00198"/>
    </source>
</evidence>
<evidence type="ECO:0000259" key="7">
    <source>
        <dbReference type="PROSITE" id="PS51006"/>
    </source>
</evidence>
<keyword evidence="2 5" id="KW-0808">Transferase</keyword>
<evidence type="ECO:0000256" key="6">
    <source>
        <dbReference type="PROSITE-ProRule" id="PRU00354"/>
    </source>
</evidence>
<feature type="transmembrane region" description="Helical" evidence="5">
    <location>
        <begin position="12"/>
        <end position="31"/>
    </location>
</feature>
<evidence type="ECO:0000256" key="4">
    <source>
        <dbReference type="ARBA" id="ARBA00023115"/>
    </source>
</evidence>
<dbReference type="PROSITE" id="PS51006">
    <property type="entry name" value="PABS_2"/>
    <property type="match status" value="1"/>
</dbReference>
<comment type="subcellular location">
    <subcellularLocation>
        <location evidence="5">Cell membrane</location>
        <topology evidence="5">Multi-pass membrane protein</topology>
    </subcellularLocation>
</comment>
<dbReference type="SUPFAM" id="SSF53335">
    <property type="entry name" value="S-adenosyl-L-methionine-dependent methyltransferases"/>
    <property type="match status" value="1"/>
</dbReference>
<dbReference type="FunFam" id="3.40.50.150:FF:000088">
    <property type="entry name" value="Polyamine aminopropyltransferase"/>
    <property type="match status" value="1"/>
</dbReference>
<name>A0A2P8CZR8_9BACT</name>
<feature type="transmembrane region" description="Helical" evidence="5">
    <location>
        <begin position="142"/>
        <end position="165"/>
    </location>
</feature>
<dbReference type="UniPathway" id="UPA00248">
    <property type="reaction ID" value="UER00314"/>
</dbReference>
<comment type="caution">
    <text evidence="5">Lacks conserved residue(s) required for the propagation of feature annotation.</text>
</comment>
<dbReference type="EMBL" id="PYGD01000008">
    <property type="protein sequence ID" value="PSK90454.1"/>
    <property type="molecule type" value="Genomic_DNA"/>
</dbReference>
<dbReference type="InterPro" id="IPR030374">
    <property type="entry name" value="PABS"/>
</dbReference>
<dbReference type="GO" id="GO:0010487">
    <property type="term" value="F:thermospermine synthase activity"/>
    <property type="evidence" value="ECO:0007669"/>
    <property type="project" value="UniProtKB-ARBA"/>
</dbReference>
<dbReference type="AlphaFoldDB" id="A0A2P8CZR8"/>
<dbReference type="PANTHER" id="PTHR43317:SF1">
    <property type="entry name" value="THERMOSPERMINE SYNTHASE ACAULIS5"/>
    <property type="match status" value="1"/>
</dbReference>
<dbReference type="PROSITE" id="PS01330">
    <property type="entry name" value="PABS_1"/>
    <property type="match status" value="1"/>
</dbReference>
<dbReference type="CDD" id="cd02440">
    <property type="entry name" value="AdoMet_MTases"/>
    <property type="match status" value="1"/>
</dbReference>
<dbReference type="GO" id="GO:0008295">
    <property type="term" value="P:spermidine biosynthetic process"/>
    <property type="evidence" value="ECO:0007669"/>
    <property type="project" value="UniProtKB-UniRule"/>
</dbReference>
<feature type="transmembrane region" description="Helical" evidence="5">
    <location>
        <begin position="202"/>
        <end position="220"/>
    </location>
</feature>
<feature type="binding site" evidence="5">
    <location>
        <begin position="354"/>
        <end position="355"/>
    </location>
    <ligand>
        <name>S-methyl-5'-thioadenosine</name>
        <dbReference type="ChEBI" id="CHEBI:17509"/>
    </ligand>
</feature>
<comment type="subunit">
    <text evidence="5">Homodimer or homotetramer.</text>
</comment>
<dbReference type="PANTHER" id="PTHR43317">
    <property type="entry name" value="THERMOSPERMINE SYNTHASE ACAULIS5"/>
    <property type="match status" value="1"/>
</dbReference>
<dbReference type="EC" id="2.5.1.16" evidence="5"/>
<organism evidence="8 9">
    <name type="scientific">Taibaiella chishuiensis</name>
    <dbReference type="NCBI Taxonomy" id="1434707"/>
    <lineage>
        <taxon>Bacteria</taxon>
        <taxon>Pseudomonadati</taxon>
        <taxon>Bacteroidota</taxon>
        <taxon>Chitinophagia</taxon>
        <taxon>Chitinophagales</taxon>
        <taxon>Chitinophagaceae</taxon>
        <taxon>Taibaiella</taxon>
    </lineage>
</organism>
<feature type="binding site" evidence="5">
    <location>
        <position position="300"/>
    </location>
    <ligand>
        <name>spermidine</name>
        <dbReference type="ChEBI" id="CHEBI:57834"/>
    </ligand>
</feature>
<feature type="transmembrane region" description="Helical" evidence="5">
    <location>
        <begin position="84"/>
        <end position="104"/>
    </location>
</feature>
<comment type="caution">
    <text evidence="8">The sequence shown here is derived from an EMBL/GenBank/DDBJ whole genome shotgun (WGS) entry which is preliminary data.</text>
</comment>
<dbReference type="RefSeq" id="WP_106524325.1">
    <property type="nucleotide sequence ID" value="NZ_PYGD01000008.1"/>
</dbReference>
<comment type="catalytic activity">
    <reaction evidence="5">
        <text>S-adenosyl 3-(methylsulfanyl)propylamine + putrescine = S-methyl-5'-thioadenosine + spermidine + H(+)</text>
        <dbReference type="Rhea" id="RHEA:12721"/>
        <dbReference type="ChEBI" id="CHEBI:15378"/>
        <dbReference type="ChEBI" id="CHEBI:17509"/>
        <dbReference type="ChEBI" id="CHEBI:57443"/>
        <dbReference type="ChEBI" id="CHEBI:57834"/>
        <dbReference type="ChEBI" id="CHEBI:326268"/>
        <dbReference type="EC" id="2.5.1.16"/>
    </reaction>
</comment>
<proteinExistence type="inferred from homology"/>
<dbReference type="NCBIfam" id="NF002956">
    <property type="entry name" value="PRK03612.1"/>
    <property type="match status" value="1"/>
</dbReference>
<dbReference type="Pfam" id="PF01564">
    <property type="entry name" value="Spermine_synth"/>
    <property type="match status" value="1"/>
</dbReference>
<dbReference type="HAMAP" id="MF_00198">
    <property type="entry name" value="Spermidine_synth"/>
    <property type="match status" value="1"/>
</dbReference>
<dbReference type="InterPro" id="IPR001045">
    <property type="entry name" value="Spermi_synthase"/>
</dbReference>
<dbReference type="GO" id="GO:0005886">
    <property type="term" value="C:plasma membrane"/>
    <property type="evidence" value="ECO:0007669"/>
    <property type="project" value="UniProtKB-SubCell"/>
</dbReference>
<feature type="binding site" evidence="5">
    <location>
        <position position="276"/>
    </location>
    <ligand>
        <name>spermidine</name>
        <dbReference type="ChEBI" id="CHEBI:57834"/>
    </ligand>
</feature>
<dbReference type="OrthoDB" id="9793120at2"/>
<feature type="active site" description="Proton acceptor" evidence="5 6">
    <location>
        <position position="373"/>
    </location>
</feature>
<dbReference type="Gene3D" id="3.40.50.150">
    <property type="entry name" value="Vaccinia Virus protein VP39"/>
    <property type="match status" value="1"/>
</dbReference>
<feature type="binding site" evidence="5">
    <location>
        <position position="320"/>
    </location>
    <ligand>
        <name>S-methyl-5'-thioadenosine</name>
        <dbReference type="ChEBI" id="CHEBI:17509"/>
    </ligand>
</feature>
<comment type="pathway">
    <text evidence="5">Amine and polyamine biosynthesis; spermidine biosynthesis; spermidine from putrescine: step 1/1.</text>
</comment>
<evidence type="ECO:0000256" key="3">
    <source>
        <dbReference type="ARBA" id="ARBA00023066"/>
    </source>
</evidence>
<evidence type="ECO:0000313" key="8">
    <source>
        <dbReference type="EMBL" id="PSK90454.1"/>
    </source>
</evidence>
<feature type="binding site" evidence="5">
    <location>
        <position position="246"/>
    </location>
    <ligand>
        <name>S-methyl-5'-thioadenosine</name>
        <dbReference type="ChEBI" id="CHEBI:17509"/>
    </ligand>
</feature>
<reference evidence="8 9" key="1">
    <citation type="submission" date="2018-03" db="EMBL/GenBank/DDBJ databases">
        <title>Genomic Encyclopedia of Type Strains, Phase III (KMG-III): the genomes of soil and plant-associated and newly described type strains.</title>
        <authorList>
            <person name="Whitman W."/>
        </authorList>
    </citation>
    <scope>NUCLEOTIDE SEQUENCE [LARGE SCALE GENOMIC DNA]</scope>
    <source>
        <strain evidence="8 9">CGMCC 1.12700</strain>
    </source>
</reference>
<dbReference type="GO" id="GO:0004766">
    <property type="term" value="F:spermidine synthase activity"/>
    <property type="evidence" value="ECO:0007669"/>
    <property type="project" value="UniProtKB-UniRule"/>
</dbReference>
<keyword evidence="4 5" id="KW-0620">Polyamine biosynthesis</keyword>
<dbReference type="Proteomes" id="UP000240572">
    <property type="component" value="Unassembled WGS sequence"/>
</dbReference>
<keyword evidence="5" id="KW-1133">Transmembrane helix</keyword>
<evidence type="ECO:0000256" key="2">
    <source>
        <dbReference type="ARBA" id="ARBA00022679"/>
    </source>
</evidence>
<feature type="transmembrane region" description="Helical" evidence="5">
    <location>
        <begin position="110"/>
        <end position="130"/>
    </location>
</feature>
<comment type="function">
    <text evidence="5">Catalyzes the irreversible transfer of a propylamine group from the amino donor S-adenosylmethioninamine (decarboxy-AdoMet) to putrescine (1,4-diaminobutane) to yield spermidine.</text>
</comment>
<dbReference type="InterPro" id="IPR030373">
    <property type="entry name" value="PABS_CS"/>
</dbReference>
<gene>
    <name evidence="5" type="primary">speE</name>
    <name evidence="8" type="ORF">B0I18_108185</name>
</gene>
<feature type="transmembrane region" description="Helical" evidence="5">
    <location>
        <begin position="51"/>
        <end position="72"/>
    </location>
</feature>
<dbReference type="InterPro" id="IPR029063">
    <property type="entry name" value="SAM-dependent_MTases_sf"/>
</dbReference>